<evidence type="ECO:0000256" key="1">
    <source>
        <dbReference type="ARBA" id="ARBA00035112"/>
    </source>
</evidence>
<comment type="caution">
    <text evidence="4">The sequence shown here is derived from an EMBL/GenBank/DDBJ whole genome shotgun (WGS) entry which is preliminary data.</text>
</comment>
<evidence type="ECO:0000313" key="4">
    <source>
        <dbReference type="EMBL" id="TVY84313.1"/>
    </source>
</evidence>
<feature type="compositionally biased region" description="Low complexity" evidence="2">
    <location>
        <begin position="9"/>
        <end position="20"/>
    </location>
</feature>
<dbReference type="PANTHER" id="PTHR33365:SF6">
    <property type="entry name" value="OXIDASE USTYA"/>
    <property type="match status" value="1"/>
</dbReference>
<dbReference type="Proteomes" id="UP000469558">
    <property type="component" value="Unassembled WGS sequence"/>
</dbReference>
<keyword evidence="3" id="KW-0812">Transmembrane</keyword>
<name>A0A8T9CNR3_9HELO</name>
<dbReference type="OrthoDB" id="3687641at2759"/>
<dbReference type="EMBL" id="QGMK01000095">
    <property type="protein sequence ID" value="TVY84313.1"/>
    <property type="molecule type" value="Genomic_DNA"/>
</dbReference>
<protein>
    <submittedName>
        <fullName evidence="4">Phenylalanine aminomutase (L-beta-phenylalanine forming)</fullName>
    </submittedName>
</protein>
<keyword evidence="3" id="KW-1133">Transmembrane helix</keyword>
<evidence type="ECO:0000313" key="5">
    <source>
        <dbReference type="Proteomes" id="UP000469558"/>
    </source>
</evidence>
<dbReference type="PANTHER" id="PTHR33365">
    <property type="entry name" value="YALI0B05434P"/>
    <property type="match status" value="1"/>
</dbReference>
<keyword evidence="3" id="KW-0472">Membrane</keyword>
<feature type="region of interest" description="Disordered" evidence="2">
    <location>
        <begin position="1"/>
        <end position="20"/>
    </location>
</feature>
<evidence type="ECO:0000256" key="3">
    <source>
        <dbReference type="SAM" id="Phobius"/>
    </source>
</evidence>
<feature type="transmembrane region" description="Helical" evidence="3">
    <location>
        <begin position="36"/>
        <end position="57"/>
    </location>
</feature>
<dbReference type="Pfam" id="PF11807">
    <property type="entry name" value="UstYa"/>
    <property type="match status" value="1"/>
</dbReference>
<evidence type="ECO:0000256" key="2">
    <source>
        <dbReference type="SAM" id="MobiDB-lite"/>
    </source>
</evidence>
<sequence>MASAQYKPLDSGSSDSSEDSLSYLEPLRQRRSPGRLVITFLLAFLSGSLCLNGLFVYQKLQPSTRCPEHAATKYAGLLKNVPVSFSYDTIYVNENRTLEDEAWDKLIPETGLVALTDEFVQSKGLLPAQRWPWDDTKGIYLLNGFHNLHCLHVARHTVLSAYDNRPLTYPLEHVSHCLSVLLEEVMCNADDTPRYTGSLNAEAGKARPTSGIGEVRMCKDWSKLEDFAVEHSACFKAINETTPGFPTKERYKFCPDGRVLWPQ</sequence>
<proteinExistence type="inferred from homology"/>
<dbReference type="AlphaFoldDB" id="A0A8T9CNR3"/>
<reference evidence="4 5" key="1">
    <citation type="submission" date="2018-05" db="EMBL/GenBank/DDBJ databases">
        <title>Genome sequencing and assembly of the regulated plant pathogen Lachnellula willkommii and related sister species for the development of diagnostic species identification markers.</title>
        <authorList>
            <person name="Giroux E."/>
            <person name="Bilodeau G."/>
        </authorList>
    </citation>
    <scope>NUCLEOTIDE SEQUENCE [LARGE SCALE GENOMIC DNA]</scope>
    <source>
        <strain evidence="4 5">CBS 268.59</strain>
    </source>
</reference>
<accession>A0A8T9CNR3</accession>
<dbReference type="GO" id="GO:0043386">
    <property type="term" value="P:mycotoxin biosynthetic process"/>
    <property type="evidence" value="ECO:0007669"/>
    <property type="project" value="InterPro"/>
</dbReference>
<dbReference type="InterPro" id="IPR021765">
    <property type="entry name" value="UstYa-like"/>
</dbReference>
<organism evidence="4 5">
    <name type="scientific">Lachnellula suecica</name>
    <dbReference type="NCBI Taxonomy" id="602035"/>
    <lineage>
        <taxon>Eukaryota</taxon>
        <taxon>Fungi</taxon>
        <taxon>Dikarya</taxon>
        <taxon>Ascomycota</taxon>
        <taxon>Pezizomycotina</taxon>
        <taxon>Leotiomycetes</taxon>
        <taxon>Helotiales</taxon>
        <taxon>Lachnaceae</taxon>
        <taxon>Lachnellula</taxon>
    </lineage>
</organism>
<keyword evidence="5" id="KW-1185">Reference proteome</keyword>
<comment type="similarity">
    <text evidence="1">Belongs to the ustYa family.</text>
</comment>
<gene>
    <name evidence="4" type="primary">cctP_2</name>
    <name evidence="4" type="ORF">LSUE1_G001092</name>
</gene>